<reference evidence="11 12" key="1">
    <citation type="submission" date="2023-03" db="EMBL/GenBank/DDBJ databases">
        <title>Genome sequence of Lichtheimia ornata CBS 291.66.</title>
        <authorList>
            <person name="Mohabir J.T."/>
            <person name="Shea T.P."/>
            <person name="Kurbessoian T."/>
            <person name="Berby B."/>
            <person name="Fontaine J."/>
            <person name="Livny J."/>
            <person name="Gnirke A."/>
            <person name="Stajich J.E."/>
            <person name="Cuomo C.A."/>
        </authorList>
    </citation>
    <scope>NUCLEOTIDE SEQUENCE [LARGE SCALE GENOMIC DNA]</scope>
    <source>
        <strain evidence="11">CBS 291.66</strain>
    </source>
</reference>
<dbReference type="GeneID" id="83208751"/>
<dbReference type="InterPro" id="IPR045053">
    <property type="entry name" value="MAN-like"/>
</dbReference>
<keyword evidence="7" id="KW-0378">Hydrolase</keyword>
<keyword evidence="6 9" id="KW-0732">Signal</keyword>
<sequence length="397" mass="44108">MLAKTILSILASTLLVSTSLAQEAFVSTDGATFTLGGSKFYFEGTNAYYLMNSAQSDVQELFKQASSAKLPVVRTWLFNSGSDDVWFQKWDKSSNKMIINDDDDTGLGRMDYVLQQAAKNNVKVIFAFTNNWVDYGGMDYYTQNMGGKYHDDFYTNQDIIDAYKAYIEHVLNRKNSLTGKAYKDDPTIFGWELANEPRCEGGGSLQKSSKCNTDTITQWADDISTYIKSIDKNHLVAVGDEGFFNDASSSDWAYNGGSGIDFDALIALKNIDFGTFHLYPDSWNENPDSWATKWIKDHISSQNDAGKPVIMEEYGVSADLRASVYPSWQKTVEDGDLAADAFWQLAVPCNPDLDEFALCSSDDDFGTIIGEHASAMASKVSINASVDLCTRRMAINF</sequence>
<accession>A0AAD7Y3M2</accession>
<dbReference type="PANTHER" id="PTHR31451:SF39">
    <property type="entry name" value="MANNAN ENDO-1,4-BETA-MANNOSIDASE 1"/>
    <property type="match status" value="1"/>
</dbReference>
<dbReference type="InterPro" id="IPR017853">
    <property type="entry name" value="GH"/>
</dbReference>
<evidence type="ECO:0000256" key="9">
    <source>
        <dbReference type="SAM" id="SignalP"/>
    </source>
</evidence>
<proteinExistence type="inferred from homology"/>
<dbReference type="RefSeq" id="XP_058348068.1">
    <property type="nucleotide sequence ID" value="XM_058481430.1"/>
</dbReference>
<evidence type="ECO:0000256" key="1">
    <source>
        <dbReference type="ARBA" id="ARBA00001678"/>
    </source>
</evidence>
<evidence type="ECO:0000313" key="12">
    <source>
        <dbReference type="Proteomes" id="UP001234581"/>
    </source>
</evidence>
<dbReference type="EC" id="3.2.1.78" evidence="4"/>
<keyword evidence="5" id="KW-0964">Secreted</keyword>
<comment type="catalytic activity">
    <reaction evidence="1">
        <text>Random hydrolysis of (1-&gt;4)-beta-D-mannosidic linkages in mannans, galactomannans and glucomannans.</text>
        <dbReference type="EC" id="3.2.1.78"/>
    </reaction>
</comment>
<dbReference type="GO" id="GO:0016985">
    <property type="term" value="F:mannan endo-1,4-beta-mannosidase activity"/>
    <property type="evidence" value="ECO:0007669"/>
    <property type="project" value="UniProtKB-EC"/>
</dbReference>
<evidence type="ECO:0000259" key="10">
    <source>
        <dbReference type="Pfam" id="PF26410"/>
    </source>
</evidence>
<evidence type="ECO:0000256" key="3">
    <source>
        <dbReference type="ARBA" id="ARBA00005641"/>
    </source>
</evidence>
<dbReference type="Proteomes" id="UP001234581">
    <property type="component" value="Unassembled WGS sequence"/>
</dbReference>
<evidence type="ECO:0000256" key="4">
    <source>
        <dbReference type="ARBA" id="ARBA00012706"/>
    </source>
</evidence>
<keyword evidence="12" id="KW-1185">Reference proteome</keyword>
<comment type="subcellular location">
    <subcellularLocation>
        <location evidence="2">Secreted</location>
    </subcellularLocation>
</comment>
<keyword evidence="8" id="KW-0326">Glycosidase</keyword>
<feature type="domain" description="Glycoside hydrolase family 5" evidence="10">
    <location>
        <begin position="24"/>
        <end position="320"/>
    </location>
</feature>
<protein>
    <recommendedName>
        <fullName evidence="4">mannan endo-1,4-beta-mannosidase</fullName>
        <ecNumber evidence="4">3.2.1.78</ecNumber>
    </recommendedName>
</protein>
<dbReference type="EMBL" id="JARTCD010000003">
    <property type="protein sequence ID" value="KAJ8663156.1"/>
    <property type="molecule type" value="Genomic_DNA"/>
</dbReference>
<evidence type="ECO:0000256" key="6">
    <source>
        <dbReference type="ARBA" id="ARBA00022729"/>
    </source>
</evidence>
<dbReference type="PANTHER" id="PTHR31451">
    <property type="match status" value="1"/>
</dbReference>
<dbReference type="GO" id="GO:0005576">
    <property type="term" value="C:extracellular region"/>
    <property type="evidence" value="ECO:0007669"/>
    <property type="project" value="UniProtKB-SubCell"/>
</dbReference>
<dbReference type="Pfam" id="PF26410">
    <property type="entry name" value="GH5_mannosidase"/>
    <property type="match status" value="1"/>
</dbReference>
<feature type="signal peptide" evidence="9">
    <location>
        <begin position="1"/>
        <end position="21"/>
    </location>
</feature>
<evidence type="ECO:0000256" key="7">
    <source>
        <dbReference type="ARBA" id="ARBA00022801"/>
    </source>
</evidence>
<comment type="similarity">
    <text evidence="3">Belongs to the glycosyl hydrolase 5 (cellulase A) family.</text>
</comment>
<comment type="caution">
    <text evidence="11">The sequence shown here is derived from an EMBL/GenBank/DDBJ whole genome shotgun (WGS) entry which is preliminary data.</text>
</comment>
<dbReference type="SUPFAM" id="SSF51445">
    <property type="entry name" value="(Trans)glycosidases"/>
    <property type="match status" value="1"/>
</dbReference>
<evidence type="ECO:0000256" key="5">
    <source>
        <dbReference type="ARBA" id="ARBA00022525"/>
    </source>
</evidence>
<dbReference type="Gene3D" id="3.20.20.80">
    <property type="entry name" value="Glycosidases"/>
    <property type="match status" value="1"/>
</dbReference>
<evidence type="ECO:0000313" key="11">
    <source>
        <dbReference type="EMBL" id="KAJ8663156.1"/>
    </source>
</evidence>
<dbReference type="GO" id="GO:0046355">
    <property type="term" value="P:mannan catabolic process"/>
    <property type="evidence" value="ECO:0007669"/>
    <property type="project" value="UniProtKB-ARBA"/>
</dbReference>
<dbReference type="AlphaFoldDB" id="A0AAD7Y3M2"/>
<name>A0AAD7Y3M2_9FUNG</name>
<evidence type="ECO:0000256" key="2">
    <source>
        <dbReference type="ARBA" id="ARBA00004613"/>
    </source>
</evidence>
<dbReference type="InterPro" id="IPR001547">
    <property type="entry name" value="Glyco_hydro_5"/>
</dbReference>
<gene>
    <name evidence="11" type="ORF">O0I10_001333</name>
</gene>
<organism evidence="11 12">
    <name type="scientific">Lichtheimia ornata</name>
    <dbReference type="NCBI Taxonomy" id="688661"/>
    <lineage>
        <taxon>Eukaryota</taxon>
        <taxon>Fungi</taxon>
        <taxon>Fungi incertae sedis</taxon>
        <taxon>Mucoromycota</taxon>
        <taxon>Mucoromycotina</taxon>
        <taxon>Mucoromycetes</taxon>
        <taxon>Mucorales</taxon>
        <taxon>Lichtheimiaceae</taxon>
        <taxon>Lichtheimia</taxon>
    </lineage>
</organism>
<evidence type="ECO:0000256" key="8">
    <source>
        <dbReference type="ARBA" id="ARBA00023295"/>
    </source>
</evidence>
<feature type="chain" id="PRO_5042041146" description="mannan endo-1,4-beta-mannosidase" evidence="9">
    <location>
        <begin position="22"/>
        <end position="397"/>
    </location>
</feature>